<dbReference type="Proteomes" id="UP000626697">
    <property type="component" value="Unassembled WGS sequence"/>
</dbReference>
<dbReference type="PANTHER" id="PTHR33336">
    <property type="entry name" value="QUINOL MONOOXYGENASE YGIN-RELATED"/>
    <property type="match status" value="1"/>
</dbReference>
<accession>A0ABR6CQ85</accession>
<evidence type="ECO:0000313" key="3">
    <source>
        <dbReference type="Proteomes" id="UP000626697"/>
    </source>
</evidence>
<dbReference type="InterPro" id="IPR050744">
    <property type="entry name" value="AI-2_Isomerase_LsrG"/>
</dbReference>
<keyword evidence="3" id="KW-1185">Reference proteome</keyword>
<gene>
    <name evidence="2" type="ORF">HNP81_002473</name>
</gene>
<name>A0ABR6CQ85_9BACI</name>
<keyword evidence="2" id="KW-0503">Monooxygenase</keyword>
<sequence length="112" mass="13177">MGTSYNTTIIKREGVNKVIRVVCKAKLKPGVYIEEYLEIAREVVLETRKEKGCIMYTLHEDINDPSILTTLEEWEDEESINQHNKSEHVLRMVPELRKLRESTEINLYKEVK</sequence>
<dbReference type="Gene3D" id="3.30.70.100">
    <property type="match status" value="1"/>
</dbReference>
<dbReference type="EMBL" id="JACJHX010000006">
    <property type="protein sequence ID" value="MBA9027183.1"/>
    <property type="molecule type" value="Genomic_DNA"/>
</dbReference>
<dbReference type="Pfam" id="PF03992">
    <property type="entry name" value="ABM"/>
    <property type="match status" value="1"/>
</dbReference>
<reference evidence="2 3" key="1">
    <citation type="submission" date="2020-08" db="EMBL/GenBank/DDBJ databases">
        <title>Genomic Encyclopedia of Type Strains, Phase IV (KMG-IV): sequencing the most valuable type-strain genomes for metagenomic binning, comparative biology and taxonomic classification.</title>
        <authorList>
            <person name="Goeker M."/>
        </authorList>
    </citation>
    <scope>NUCLEOTIDE SEQUENCE [LARGE SCALE GENOMIC DNA]</scope>
    <source>
        <strain evidence="2 3">DSM 105481</strain>
    </source>
</reference>
<dbReference type="PANTHER" id="PTHR33336:SF15">
    <property type="entry name" value="ABM DOMAIN-CONTAINING PROTEIN"/>
    <property type="match status" value="1"/>
</dbReference>
<protein>
    <submittedName>
        <fullName evidence="2">Quinol monooxygenase YgiN</fullName>
    </submittedName>
</protein>
<organism evidence="2 3">
    <name type="scientific">Peribacillus huizhouensis</name>
    <dbReference type="NCBI Taxonomy" id="1501239"/>
    <lineage>
        <taxon>Bacteria</taxon>
        <taxon>Bacillati</taxon>
        <taxon>Bacillota</taxon>
        <taxon>Bacilli</taxon>
        <taxon>Bacillales</taxon>
        <taxon>Bacillaceae</taxon>
        <taxon>Peribacillus</taxon>
    </lineage>
</organism>
<keyword evidence="2" id="KW-0560">Oxidoreductase</keyword>
<comment type="caution">
    <text evidence="2">The sequence shown here is derived from an EMBL/GenBank/DDBJ whole genome shotgun (WGS) entry which is preliminary data.</text>
</comment>
<dbReference type="InterPro" id="IPR007138">
    <property type="entry name" value="ABM_dom"/>
</dbReference>
<evidence type="ECO:0000313" key="2">
    <source>
        <dbReference type="EMBL" id="MBA9027183.1"/>
    </source>
</evidence>
<evidence type="ECO:0000259" key="1">
    <source>
        <dbReference type="PROSITE" id="PS51725"/>
    </source>
</evidence>
<proteinExistence type="predicted"/>
<dbReference type="GO" id="GO:0004497">
    <property type="term" value="F:monooxygenase activity"/>
    <property type="evidence" value="ECO:0007669"/>
    <property type="project" value="UniProtKB-KW"/>
</dbReference>
<feature type="domain" description="ABM" evidence="1">
    <location>
        <begin position="19"/>
        <end position="111"/>
    </location>
</feature>
<dbReference type="PROSITE" id="PS51725">
    <property type="entry name" value="ABM"/>
    <property type="match status" value="1"/>
</dbReference>
<dbReference type="InterPro" id="IPR011008">
    <property type="entry name" value="Dimeric_a/b-barrel"/>
</dbReference>
<dbReference type="SUPFAM" id="SSF54909">
    <property type="entry name" value="Dimeric alpha+beta barrel"/>
    <property type="match status" value="1"/>
</dbReference>